<accession>A0AAD5QB75</accession>
<evidence type="ECO:0000313" key="1">
    <source>
        <dbReference type="EMBL" id="KAJ1345508.1"/>
    </source>
</evidence>
<protein>
    <submittedName>
        <fullName evidence="1">Uncharacterized protein</fullName>
    </submittedName>
</protein>
<sequence length="150" mass="15429">MVSLLAAISTVFGCGVIPADQGVTRPFTVTGFTTLPVQMVYSSAANIQASFSGIAPNEAVARGFVDRLVMQTQSGCIIVGNTVTGICNVANNDAQECTATDTQKMVEVTAIPAAHLTISGTLSLDRAVRMLASGPFGSHFFSARATVGGN</sequence>
<proteinExistence type="predicted"/>
<dbReference type="AlphaFoldDB" id="A0AAD5QB75"/>
<dbReference type="EMBL" id="JAHQIW010000009">
    <property type="protein sequence ID" value="KAJ1345508.1"/>
    <property type="molecule type" value="Genomic_DNA"/>
</dbReference>
<gene>
    <name evidence="1" type="ORF">KIN20_000059</name>
</gene>
<reference evidence="1" key="1">
    <citation type="submission" date="2021-06" db="EMBL/GenBank/DDBJ databases">
        <title>Parelaphostrongylus tenuis whole genome reference sequence.</title>
        <authorList>
            <person name="Garwood T.J."/>
            <person name="Larsen P.A."/>
            <person name="Fountain-Jones N.M."/>
            <person name="Garbe J.R."/>
            <person name="Macchietto M.G."/>
            <person name="Kania S.A."/>
            <person name="Gerhold R.W."/>
            <person name="Richards J.E."/>
            <person name="Wolf T.M."/>
        </authorList>
    </citation>
    <scope>NUCLEOTIDE SEQUENCE</scope>
    <source>
        <strain evidence="1">MNPRO001-30</strain>
        <tissue evidence="1">Meninges</tissue>
    </source>
</reference>
<name>A0AAD5QB75_PARTN</name>
<evidence type="ECO:0000313" key="2">
    <source>
        <dbReference type="Proteomes" id="UP001196413"/>
    </source>
</evidence>
<comment type="caution">
    <text evidence="1">The sequence shown here is derived from an EMBL/GenBank/DDBJ whole genome shotgun (WGS) entry which is preliminary data.</text>
</comment>
<organism evidence="1 2">
    <name type="scientific">Parelaphostrongylus tenuis</name>
    <name type="common">Meningeal worm</name>
    <dbReference type="NCBI Taxonomy" id="148309"/>
    <lineage>
        <taxon>Eukaryota</taxon>
        <taxon>Metazoa</taxon>
        <taxon>Ecdysozoa</taxon>
        <taxon>Nematoda</taxon>
        <taxon>Chromadorea</taxon>
        <taxon>Rhabditida</taxon>
        <taxon>Rhabditina</taxon>
        <taxon>Rhabditomorpha</taxon>
        <taxon>Strongyloidea</taxon>
        <taxon>Metastrongylidae</taxon>
        <taxon>Parelaphostrongylus</taxon>
    </lineage>
</organism>
<keyword evidence="2" id="KW-1185">Reference proteome</keyword>
<dbReference type="Proteomes" id="UP001196413">
    <property type="component" value="Unassembled WGS sequence"/>
</dbReference>